<evidence type="ECO:0000256" key="8">
    <source>
        <dbReference type="ARBA" id="ARBA00022833"/>
    </source>
</evidence>
<dbReference type="GO" id="GO:0008270">
    <property type="term" value="F:zinc ion binding"/>
    <property type="evidence" value="ECO:0007669"/>
    <property type="project" value="UniProtKB-KW"/>
</dbReference>
<feature type="compositionally biased region" description="Basic and acidic residues" evidence="9">
    <location>
        <begin position="234"/>
        <end position="246"/>
    </location>
</feature>
<evidence type="ECO:0000259" key="10">
    <source>
        <dbReference type="PROSITE" id="PS51873"/>
    </source>
</evidence>
<dbReference type="Pfam" id="PF01485">
    <property type="entry name" value="IBR"/>
    <property type="match status" value="1"/>
</dbReference>
<accession>A0A6A5SP77</accession>
<keyword evidence="4" id="KW-0479">Metal-binding</keyword>
<evidence type="ECO:0000313" key="12">
    <source>
        <dbReference type="Proteomes" id="UP000800038"/>
    </source>
</evidence>
<dbReference type="EC" id="2.3.2.31" evidence="2"/>
<dbReference type="GO" id="GO:0016567">
    <property type="term" value="P:protein ubiquitination"/>
    <property type="evidence" value="ECO:0007669"/>
    <property type="project" value="InterPro"/>
</dbReference>
<dbReference type="CDD" id="cd22584">
    <property type="entry name" value="Rcat_RBR_unk"/>
    <property type="match status" value="1"/>
</dbReference>
<dbReference type="InterPro" id="IPR031127">
    <property type="entry name" value="E3_UB_ligase_RBR"/>
</dbReference>
<evidence type="ECO:0000256" key="6">
    <source>
        <dbReference type="ARBA" id="ARBA00022771"/>
    </source>
</evidence>
<feature type="compositionally biased region" description="Acidic residues" evidence="9">
    <location>
        <begin position="247"/>
        <end position="261"/>
    </location>
</feature>
<dbReference type="Gene3D" id="1.20.120.1750">
    <property type="match status" value="1"/>
</dbReference>
<dbReference type="PROSITE" id="PS51873">
    <property type="entry name" value="TRIAD"/>
    <property type="match status" value="1"/>
</dbReference>
<sequence length="505" mass="56374">MSKSCVICGGGESEGELLIEAPCGRHWVCSDDVTTFFENATNNESLFPPKCCGQMFMLEDYEDYVPFEAAWAYQMKQSGEYAILAKFRVYCANPPCVKFLHPTSHVEDPETKITYAICEGEDCGQLTCVKCKKVLDQGTQNHTCEQNEEDKEFKKTAGEKGYQECFVCGATVELAEACNHITCECGNSFCYICGQNWQGLHGCPHYGPAVYDEEGYNQLGFHRNTGLNRGGLTRRQDMARARGEGIHDEEDEEEEGEEENPDWEILQHLTPDQRAMINQLPHGVREDTLDQFRLQLFMEQGVLFQQGHAQPPPPPPPQPQADAENGDLGIEDNDSVHGAAEDPLFDEDSDLDSDEENHDPLSDDDGDHFIHEEEEEALQGARFADEQSKDAEVAPLNEQNIDAMYARNQDAWASGTLHAASDTVDFNSEASYIGSDTNLDERMRKDFGDEMQQEGRLLSSSEDEDGRPTTPMEIDGPVAAEKGVEVQGPLERRQTLPGAWVDDDL</sequence>
<dbReference type="PANTHER" id="PTHR11685">
    <property type="entry name" value="RBR FAMILY RING FINGER AND IBR DOMAIN-CONTAINING"/>
    <property type="match status" value="1"/>
</dbReference>
<dbReference type="SUPFAM" id="SSF57850">
    <property type="entry name" value="RING/U-box"/>
    <property type="match status" value="1"/>
</dbReference>
<keyword evidence="12" id="KW-1185">Reference proteome</keyword>
<feature type="region of interest" description="Disordered" evidence="9">
    <location>
        <begin position="447"/>
        <end position="505"/>
    </location>
</feature>
<protein>
    <recommendedName>
        <fullName evidence="2">RBR-type E3 ubiquitin transferase</fullName>
        <ecNumber evidence="2">2.3.2.31</ecNumber>
    </recommendedName>
</protein>
<feature type="compositionally biased region" description="Basic and acidic residues" evidence="9">
    <location>
        <begin position="383"/>
        <end position="392"/>
    </location>
</feature>
<dbReference type="Proteomes" id="UP000800038">
    <property type="component" value="Unassembled WGS sequence"/>
</dbReference>
<feature type="domain" description="RING-type" evidence="10">
    <location>
        <begin position="1"/>
        <end position="213"/>
    </location>
</feature>
<evidence type="ECO:0000256" key="9">
    <source>
        <dbReference type="SAM" id="MobiDB-lite"/>
    </source>
</evidence>
<dbReference type="AlphaFoldDB" id="A0A6A5SP77"/>
<dbReference type="EMBL" id="ML976040">
    <property type="protein sequence ID" value="KAF1941973.1"/>
    <property type="molecule type" value="Genomic_DNA"/>
</dbReference>
<evidence type="ECO:0000256" key="1">
    <source>
        <dbReference type="ARBA" id="ARBA00001798"/>
    </source>
</evidence>
<proteinExistence type="predicted"/>
<organism evidence="11 12">
    <name type="scientific">Clathrospora elynae</name>
    <dbReference type="NCBI Taxonomy" id="706981"/>
    <lineage>
        <taxon>Eukaryota</taxon>
        <taxon>Fungi</taxon>
        <taxon>Dikarya</taxon>
        <taxon>Ascomycota</taxon>
        <taxon>Pezizomycotina</taxon>
        <taxon>Dothideomycetes</taxon>
        <taxon>Pleosporomycetidae</taxon>
        <taxon>Pleosporales</taxon>
        <taxon>Diademaceae</taxon>
        <taxon>Clathrospora</taxon>
    </lineage>
</organism>
<dbReference type="InterPro" id="IPR044066">
    <property type="entry name" value="TRIAD_supradom"/>
</dbReference>
<feature type="compositionally biased region" description="Pro residues" evidence="9">
    <location>
        <begin position="310"/>
        <end position="319"/>
    </location>
</feature>
<reference evidence="11" key="1">
    <citation type="journal article" date="2020" name="Stud. Mycol.">
        <title>101 Dothideomycetes genomes: a test case for predicting lifestyles and emergence of pathogens.</title>
        <authorList>
            <person name="Haridas S."/>
            <person name="Albert R."/>
            <person name="Binder M."/>
            <person name="Bloem J."/>
            <person name="Labutti K."/>
            <person name="Salamov A."/>
            <person name="Andreopoulos B."/>
            <person name="Baker S."/>
            <person name="Barry K."/>
            <person name="Bills G."/>
            <person name="Bluhm B."/>
            <person name="Cannon C."/>
            <person name="Castanera R."/>
            <person name="Culley D."/>
            <person name="Daum C."/>
            <person name="Ezra D."/>
            <person name="Gonzalez J."/>
            <person name="Henrissat B."/>
            <person name="Kuo A."/>
            <person name="Liang C."/>
            <person name="Lipzen A."/>
            <person name="Lutzoni F."/>
            <person name="Magnuson J."/>
            <person name="Mondo S."/>
            <person name="Nolan M."/>
            <person name="Ohm R."/>
            <person name="Pangilinan J."/>
            <person name="Park H.-J."/>
            <person name="Ramirez L."/>
            <person name="Alfaro M."/>
            <person name="Sun H."/>
            <person name="Tritt A."/>
            <person name="Yoshinaga Y."/>
            <person name="Zwiers L.-H."/>
            <person name="Turgeon B."/>
            <person name="Goodwin S."/>
            <person name="Spatafora J."/>
            <person name="Crous P."/>
            <person name="Grigoriev I."/>
        </authorList>
    </citation>
    <scope>NUCLEOTIDE SEQUENCE</scope>
    <source>
        <strain evidence="11">CBS 161.51</strain>
    </source>
</reference>
<evidence type="ECO:0000256" key="2">
    <source>
        <dbReference type="ARBA" id="ARBA00012251"/>
    </source>
</evidence>
<keyword evidence="7" id="KW-0833">Ubl conjugation pathway</keyword>
<evidence type="ECO:0000256" key="4">
    <source>
        <dbReference type="ARBA" id="ARBA00022723"/>
    </source>
</evidence>
<keyword evidence="6" id="KW-0863">Zinc-finger</keyword>
<feature type="compositionally biased region" description="Acidic residues" evidence="9">
    <location>
        <begin position="343"/>
        <end position="377"/>
    </location>
</feature>
<evidence type="ECO:0000256" key="3">
    <source>
        <dbReference type="ARBA" id="ARBA00022679"/>
    </source>
</evidence>
<keyword evidence="8" id="KW-0862">Zinc</keyword>
<evidence type="ECO:0000313" key="11">
    <source>
        <dbReference type="EMBL" id="KAF1941973.1"/>
    </source>
</evidence>
<gene>
    <name evidence="11" type="ORF">EJ02DRAFT_346572</name>
</gene>
<comment type="catalytic activity">
    <reaction evidence="1">
        <text>[E2 ubiquitin-conjugating enzyme]-S-ubiquitinyl-L-cysteine + [acceptor protein]-L-lysine = [E2 ubiquitin-conjugating enzyme]-L-cysteine + [acceptor protein]-N(6)-ubiquitinyl-L-lysine.</text>
        <dbReference type="EC" id="2.3.2.31"/>
    </reaction>
</comment>
<evidence type="ECO:0000256" key="7">
    <source>
        <dbReference type="ARBA" id="ARBA00022786"/>
    </source>
</evidence>
<keyword evidence="3" id="KW-0808">Transferase</keyword>
<feature type="region of interest" description="Disordered" evidence="9">
    <location>
        <begin position="226"/>
        <end position="261"/>
    </location>
</feature>
<keyword evidence="5" id="KW-0677">Repeat</keyword>
<evidence type="ECO:0000256" key="5">
    <source>
        <dbReference type="ARBA" id="ARBA00022737"/>
    </source>
</evidence>
<dbReference type="OrthoDB" id="10009520at2759"/>
<dbReference type="InterPro" id="IPR002867">
    <property type="entry name" value="IBR_dom"/>
</dbReference>
<dbReference type="GO" id="GO:0061630">
    <property type="term" value="F:ubiquitin protein ligase activity"/>
    <property type="evidence" value="ECO:0007669"/>
    <property type="project" value="UniProtKB-EC"/>
</dbReference>
<name>A0A6A5SP77_9PLEO</name>
<feature type="region of interest" description="Disordered" evidence="9">
    <location>
        <begin position="306"/>
        <end position="396"/>
    </location>
</feature>